<dbReference type="GO" id="GO:0016887">
    <property type="term" value="F:ATP hydrolysis activity"/>
    <property type="evidence" value="ECO:0007669"/>
    <property type="project" value="InterPro"/>
</dbReference>
<evidence type="ECO:0000313" key="5">
    <source>
        <dbReference type="EMBL" id="AGC71994.1"/>
    </source>
</evidence>
<evidence type="ECO:0000259" key="4">
    <source>
        <dbReference type="PROSITE" id="PS50893"/>
    </source>
</evidence>
<dbReference type="AlphaFoldDB" id="L7VWN4"/>
<keyword evidence="3 5" id="KW-0067">ATP-binding</keyword>
<feature type="domain" description="ABC transporter" evidence="4">
    <location>
        <begin position="4"/>
        <end position="238"/>
    </location>
</feature>
<dbReference type="SMART" id="SM00382">
    <property type="entry name" value="AAA"/>
    <property type="match status" value="1"/>
</dbReference>
<accession>L7VWN4</accession>
<dbReference type="PROSITE" id="PS50893">
    <property type="entry name" value="ABC_TRANSPORTER_2"/>
    <property type="match status" value="1"/>
</dbReference>
<sequence>MARLIVDNVSKTYPALQKGHEDVLALRDVSFTVEDHEFCCLLGHSGCGKTTLLNIMAGFEATTGGRITLDGAEIGPPHWSRTMVFQDYALFPWLTIERNIAFGLEVKGVPEAERARIVAEHVKLVGLSGFETRLPHQLSGGMKQRVAIARALAVDPQVALLDEPFAALDAQNRSLLQDELVRIAQATRKTMVLITHSIDEAIKLSDRIIVMTKRPGTVKANLKIDIPRPRAEDDPQVIALKKQLRALIADEREVELA</sequence>
<evidence type="ECO:0000256" key="2">
    <source>
        <dbReference type="ARBA" id="ARBA00022741"/>
    </source>
</evidence>
<dbReference type="EMBL" id="JX649889">
    <property type="protein sequence ID" value="AGC71994.1"/>
    <property type="molecule type" value="Genomic_DNA"/>
</dbReference>
<dbReference type="CDD" id="cd03293">
    <property type="entry name" value="ABC_NrtD_SsuB_transporters"/>
    <property type="match status" value="1"/>
</dbReference>
<evidence type="ECO:0000256" key="3">
    <source>
        <dbReference type="ARBA" id="ARBA00022840"/>
    </source>
</evidence>
<dbReference type="SUPFAM" id="SSF52540">
    <property type="entry name" value="P-loop containing nucleoside triphosphate hydrolases"/>
    <property type="match status" value="1"/>
</dbReference>
<dbReference type="PANTHER" id="PTHR42788:SF13">
    <property type="entry name" value="ALIPHATIC SULFONATES IMPORT ATP-BINDING PROTEIN SSUB"/>
    <property type="match status" value="1"/>
</dbReference>
<dbReference type="InterPro" id="IPR017871">
    <property type="entry name" value="ABC_transporter-like_CS"/>
</dbReference>
<keyword evidence="1" id="KW-0813">Transport</keyword>
<dbReference type="Gene3D" id="3.40.50.300">
    <property type="entry name" value="P-loop containing nucleotide triphosphate hydrolases"/>
    <property type="match status" value="1"/>
</dbReference>
<dbReference type="InterPro" id="IPR027417">
    <property type="entry name" value="P-loop_NTPase"/>
</dbReference>
<keyword evidence="2" id="KW-0547">Nucleotide-binding</keyword>
<reference evidence="5" key="1">
    <citation type="submission" date="2012-09" db="EMBL/GenBank/DDBJ databases">
        <title>Metagenomic Characterization of a Microbial Community in Wastewater Detects High Levels of Antibiotic Resistance.</title>
        <authorList>
            <person name="Abrams M."/>
            <person name="Caldwell A."/>
            <person name="Vandaei E."/>
            <person name="Lee W."/>
            <person name="Perrott J."/>
            <person name="Khan S.Y."/>
            <person name="Ta J."/>
            <person name="Romero D."/>
            <person name="Nguyen V."/>
            <person name="Pourmand N."/>
            <person name="Ouverney C.C."/>
        </authorList>
    </citation>
    <scope>NUCLEOTIDE SEQUENCE</scope>
</reference>
<proteinExistence type="predicted"/>
<dbReference type="PANTHER" id="PTHR42788">
    <property type="entry name" value="TAURINE IMPORT ATP-BINDING PROTEIN-RELATED"/>
    <property type="match status" value="1"/>
</dbReference>
<dbReference type="InterPro" id="IPR050166">
    <property type="entry name" value="ABC_transporter_ATP-bind"/>
</dbReference>
<organism evidence="5">
    <name type="scientific">uncultured bacterium A1Q1_fos_36</name>
    <dbReference type="NCBI Taxonomy" id="1256573"/>
    <lineage>
        <taxon>Bacteria</taxon>
        <taxon>environmental samples</taxon>
    </lineage>
</organism>
<name>L7VWN4_9BACT</name>
<protein>
    <submittedName>
        <fullName evidence="5">Putative ABC transporter ATP-binding protein</fullName>
    </submittedName>
</protein>
<dbReference type="GO" id="GO:0005524">
    <property type="term" value="F:ATP binding"/>
    <property type="evidence" value="ECO:0007669"/>
    <property type="project" value="UniProtKB-KW"/>
</dbReference>
<dbReference type="InterPro" id="IPR003593">
    <property type="entry name" value="AAA+_ATPase"/>
</dbReference>
<evidence type="ECO:0000256" key="1">
    <source>
        <dbReference type="ARBA" id="ARBA00022448"/>
    </source>
</evidence>
<dbReference type="InterPro" id="IPR003439">
    <property type="entry name" value="ABC_transporter-like_ATP-bd"/>
</dbReference>
<dbReference type="Pfam" id="PF00005">
    <property type="entry name" value="ABC_tran"/>
    <property type="match status" value="1"/>
</dbReference>
<dbReference type="PROSITE" id="PS00211">
    <property type="entry name" value="ABC_TRANSPORTER_1"/>
    <property type="match status" value="1"/>
</dbReference>